<feature type="region of interest" description="Disordered" evidence="1">
    <location>
        <begin position="1"/>
        <end position="61"/>
    </location>
</feature>
<organism evidence="2 3">
    <name type="scientific">Mizuhopecten yessoensis</name>
    <name type="common">Japanese scallop</name>
    <name type="synonym">Patinopecten yessoensis</name>
    <dbReference type="NCBI Taxonomy" id="6573"/>
    <lineage>
        <taxon>Eukaryota</taxon>
        <taxon>Metazoa</taxon>
        <taxon>Spiralia</taxon>
        <taxon>Lophotrochozoa</taxon>
        <taxon>Mollusca</taxon>
        <taxon>Bivalvia</taxon>
        <taxon>Autobranchia</taxon>
        <taxon>Pteriomorphia</taxon>
        <taxon>Pectinida</taxon>
        <taxon>Pectinoidea</taxon>
        <taxon>Pectinidae</taxon>
        <taxon>Mizuhopecten</taxon>
    </lineage>
</organism>
<dbReference type="EMBL" id="NEDP02076659">
    <property type="protein sequence ID" value="OWF36230.1"/>
    <property type="molecule type" value="Genomic_DNA"/>
</dbReference>
<comment type="caution">
    <text evidence="2">The sequence shown here is derived from an EMBL/GenBank/DDBJ whole genome shotgun (WGS) entry which is preliminary data.</text>
</comment>
<keyword evidence="3" id="KW-1185">Reference proteome</keyword>
<accession>A0A210PIC1</accession>
<dbReference type="Proteomes" id="UP000242188">
    <property type="component" value="Unassembled WGS sequence"/>
</dbReference>
<protein>
    <submittedName>
        <fullName evidence="2">Uncharacterized protein</fullName>
    </submittedName>
</protein>
<feature type="compositionally biased region" description="Polar residues" evidence="1">
    <location>
        <begin position="21"/>
        <end position="33"/>
    </location>
</feature>
<dbReference type="AlphaFoldDB" id="A0A210PIC1"/>
<gene>
    <name evidence="2" type="ORF">KP79_PYT22650</name>
</gene>
<name>A0A210PIC1_MIZYE</name>
<reference evidence="2 3" key="1">
    <citation type="journal article" date="2017" name="Nat. Ecol. Evol.">
        <title>Scallop genome provides insights into evolution of bilaterian karyotype and development.</title>
        <authorList>
            <person name="Wang S."/>
            <person name="Zhang J."/>
            <person name="Jiao W."/>
            <person name="Li J."/>
            <person name="Xun X."/>
            <person name="Sun Y."/>
            <person name="Guo X."/>
            <person name="Huan P."/>
            <person name="Dong B."/>
            <person name="Zhang L."/>
            <person name="Hu X."/>
            <person name="Sun X."/>
            <person name="Wang J."/>
            <person name="Zhao C."/>
            <person name="Wang Y."/>
            <person name="Wang D."/>
            <person name="Huang X."/>
            <person name="Wang R."/>
            <person name="Lv J."/>
            <person name="Li Y."/>
            <person name="Zhang Z."/>
            <person name="Liu B."/>
            <person name="Lu W."/>
            <person name="Hui Y."/>
            <person name="Liang J."/>
            <person name="Zhou Z."/>
            <person name="Hou R."/>
            <person name="Li X."/>
            <person name="Liu Y."/>
            <person name="Li H."/>
            <person name="Ning X."/>
            <person name="Lin Y."/>
            <person name="Zhao L."/>
            <person name="Xing Q."/>
            <person name="Dou J."/>
            <person name="Li Y."/>
            <person name="Mao J."/>
            <person name="Guo H."/>
            <person name="Dou H."/>
            <person name="Li T."/>
            <person name="Mu C."/>
            <person name="Jiang W."/>
            <person name="Fu Q."/>
            <person name="Fu X."/>
            <person name="Miao Y."/>
            <person name="Liu J."/>
            <person name="Yu Q."/>
            <person name="Li R."/>
            <person name="Liao H."/>
            <person name="Li X."/>
            <person name="Kong Y."/>
            <person name="Jiang Z."/>
            <person name="Chourrout D."/>
            <person name="Li R."/>
            <person name="Bao Z."/>
        </authorList>
    </citation>
    <scope>NUCLEOTIDE SEQUENCE [LARGE SCALE GENOMIC DNA]</scope>
    <source>
        <strain evidence="2 3">PY_sf001</strain>
    </source>
</reference>
<sequence>MNRTRNSQAVHRKPKKMGLTMIQTRDSQAQSEGNRTDNDPDQGQSSGQRVKRMKTSKSDAQ</sequence>
<evidence type="ECO:0000313" key="3">
    <source>
        <dbReference type="Proteomes" id="UP000242188"/>
    </source>
</evidence>
<evidence type="ECO:0000256" key="1">
    <source>
        <dbReference type="SAM" id="MobiDB-lite"/>
    </source>
</evidence>
<evidence type="ECO:0000313" key="2">
    <source>
        <dbReference type="EMBL" id="OWF36230.1"/>
    </source>
</evidence>
<proteinExistence type="predicted"/>